<dbReference type="FunFam" id="3.40.50.720:FF:000084">
    <property type="entry name" value="Short-chain dehydrogenase reductase"/>
    <property type="match status" value="1"/>
</dbReference>
<dbReference type="AlphaFoldDB" id="A0A098G903"/>
<evidence type="ECO:0000256" key="1">
    <source>
        <dbReference type="ARBA" id="ARBA00006484"/>
    </source>
</evidence>
<dbReference type="Pfam" id="PF00106">
    <property type="entry name" value="adh_short"/>
    <property type="match status" value="1"/>
</dbReference>
<dbReference type="InterPro" id="IPR020904">
    <property type="entry name" value="Sc_DH/Rdtase_CS"/>
</dbReference>
<dbReference type="PIRSF" id="PIRSF000126">
    <property type="entry name" value="11-beta-HSD1"/>
    <property type="match status" value="1"/>
</dbReference>
<sequence>MDLKTVTTKGIRSHKAHFSGWKNAVVLITGASRGIGRAMAKAAADRGAKVGLMARSQQDLELVLKEIDGQGVISVADVSHPDDVKQAIQCVAEQLGPIDILINCAGIGAFGSFNTAEIELFEKLMRINFLGVVYTMKAVLPSMVARHKGCIINIASVAGRIAAPLEAAYSASKFAVVGLTESVQNEVRSQGVHVSMVLPGPVETDFFATRGSPYPFESPKPVSPQKVVNAIIAAVEQGFTEKFVPSWLSWAYTARALIPSLHRMGINHMYSDHLKCENIKNDE</sequence>
<protein>
    <submittedName>
        <fullName evidence="5">Estradiol 17-beta-dehydrogenase</fullName>
        <ecNumber evidence="5">1.1.1.62</ecNumber>
    </submittedName>
</protein>
<dbReference type="GO" id="GO:0016020">
    <property type="term" value="C:membrane"/>
    <property type="evidence" value="ECO:0007669"/>
    <property type="project" value="TreeGrafter"/>
</dbReference>
<dbReference type="InterPro" id="IPR002347">
    <property type="entry name" value="SDR_fam"/>
</dbReference>
<dbReference type="EC" id="1.1.1.62" evidence="5"/>
<dbReference type="InterPro" id="IPR036291">
    <property type="entry name" value="NAD(P)-bd_dom_sf"/>
</dbReference>
<dbReference type="InterPro" id="IPR057326">
    <property type="entry name" value="KR_dom"/>
</dbReference>
<feature type="domain" description="Ketoreductase" evidence="4">
    <location>
        <begin position="24"/>
        <end position="205"/>
    </location>
</feature>
<dbReference type="PRINTS" id="PR00081">
    <property type="entry name" value="GDHRDH"/>
</dbReference>
<accession>A0A098G903</accession>
<dbReference type="PANTHER" id="PTHR44196">
    <property type="entry name" value="DEHYDROGENASE/REDUCTASE SDR FAMILY MEMBER 7B"/>
    <property type="match status" value="1"/>
</dbReference>
<keyword evidence="6" id="KW-1185">Reference proteome</keyword>
<dbReference type="Gene3D" id="3.40.50.720">
    <property type="entry name" value="NAD(P)-binding Rossmann-like Domain"/>
    <property type="match status" value="1"/>
</dbReference>
<dbReference type="SMART" id="SM00822">
    <property type="entry name" value="PKS_KR"/>
    <property type="match status" value="1"/>
</dbReference>
<dbReference type="EMBL" id="LN614827">
    <property type="protein sequence ID" value="CEG58979.1"/>
    <property type="molecule type" value="Genomic_DNA"/>
</dbReference>
<dbReference type="SUPFAM" id="SSF51735">
    <property type="entry name" value="NAD(P)-binding Rossmann-fold domains"/>
    <property type="match status" value="1"/>
</dbReference>
<evidence type="ECO:0000259" key="4">
    <source>
        <dbReference type="SMART" id="SM00822"/>
    </source>
</evidence>
<evidence type="ECO:0000313" key="6">
    <source>
        <dbReference type="Proteomes" id="UP000032430"/>
    </source>
</evidence>
<dbReference type="HOGENOM" id="CLU_010194_2_1_6"/>
<reference evidence="6" key="1">
    <citation type="submission" date="2014-09" db="EMBL/GenBank/DDBJ databases">
        <authorList>
            <person name="Gomez-Valero L."/>
        </authorList>
    </citation>
    <scope>NUCLEOTIDE SEQUENCE [LARGE SCALE GENOMIC DNA]</scope>
    <source>
        <strain evidence="6">ATCC700992</strain>
    </source>
</reference>
<dbReference type="Proteomes" id="UP000032430">
    <property type="component" value="Chromosome I"/>
</dbReference>
<comment type="similarity">
    <text evidence="1 3">Belongs to the short-chain dehydrogenases/reductases (SDR) family.</text>
</comment>
<gene>
    <name evidence="5" type="ORF">LFA_3654</name>
</gene>
<proteinExistence type="inferred from homology"/>
<dbReference type="PANTHER" id="PTHR44196:SF1">
    <property type="entry name" value="DEHYDROGENASE_REDUCTASE SDR FAMILY MEMBER 7B"/>
    <property type="match status" value="1"/>
</dbReference>
<dbReference type="STRING" id="1212491.LFA_3654"/>
<dbReference type="PROSITE" id="PS00061">
    <property type="entry name" value="ADH_SHORT"/>
    <property type="match status" value="1"/>
</dbReference>
<dbReference type="GO" id="GO:0004303">
    <property type="term" value="F:estradiol 17-beta-dehydrogenase [NAD(P)+] activity"/>
    <property type="evidence" value="ECO:0007669"/>
    <property type="project" value="UniProtKB-EC"/>
</dbReference>
<organism evidence="5 6">
    <name type="scientific">Legionella fallonii LLAP-10</name>
    <dbReference type="NCBI Taxonomy" id="1212491"/>
    <lineage>
        <taxon>Bacteria</taxon>
        <taxon>Pseudomonadati</taxon>
        <taxon>Pseudomonadota</taxon>
        <taxon>Gammaproteobacteria</taxon>
        <taxon>Legionellales</taxon>
        <taxon>Legionellaceae</taxon>
        <taxon>Legionella</taxon>
    </lineage>
</organism>
<dbReference type="KEGG" id="lfa:LFA_3654"/>
<dbReference type="PRINTS" id="PR00080">
    <property type="entry name" value="SDRFAMILY"/>
</dbReference>
<evidence type="ECO:0000256" key="3">
    <source>
        <dbReference type="RuleBase" id="RU000363"/>
    </source>
</evidence>
<name>A0A098G903_9GAMM</name>
<keyword evidence="2 5" id="KW-0560">Oxidoreductase</keyword>
<evidence type="ECO:0000256" key="2">
    <source>
        <dbReference type="ARBA" id="ARBA00023002"/>
    </source>
</evidence>
<dbReference type="RefSeq" id="WP_172653483.1">
    <property type="nucleotide sequence ID" value="NZ_LN614827.1"/>
</dbReference>
<evidence type="ECO:0000313" key="5">
    <source>
        <dbReference type="EMBL" id="CEG58979.1"/>
    </source>
</evidence>